<comment type="caution">
    <text evidence="2">The sequence shown here is derived from an EMBL/GenBank/DDBJ whole genome shotgun (WGS) entry which is preliminary data.</text>
</comment>
<dbReference type="InterPro" id="IPR026369">
    <property type="entry name" value="CxxC_20_CxxC"/>
</dbReference>
<dbReference type="Proteomes" id="UP000623681">
    <property type="component" value="Unassembled WGS sequence"/>
</dbReference>
<keyword evidence="1" id="KW-0472">Membrane</keyword>
<dbReference type="RefSeq" id="WP_202768679.1">
    <property type="nucleotide sequence ID" value="NZ_JAESWA010000023.1"/>
</dbReference>
<gene>
    <name evidence="2" type="ORF">JK634_15715</name>
</gene>
<feature type="transmembrane region" description="Helical" evidence="1">
    <location>
        <begin position="45"/>
        <end position="65"/>
    </location>
</feature>
<sequence length="102" mass="12001">MLIQKCKNCSNSFKWSTIIKAIWSWGGFKPIKCESCKTTHLIKPIARIIIIVLALIPLLFENHVFELFKAFGLNAYIFWAYPAWMILLVLLSPFFIRFYIKE</sequence>
<name>A0A937FJ88_9CLOT</name>
<feature type="transmembrane region" description="Helical" evidence="1">
    <location>
        <begin position="77"/>
        <end position="100"/>
    </location>
</feature>
<dbReference type="NCBIfam" id="TIGR04104">
    <property type="entry name" value="cxxc_20_cxxc"/>
    <property type="match status" value="1"/>
</dbReference>
<dbReference type="AlphaFoldDB" id="A0A937FJ88"/>
<dbReference type="EMBL" id="JAESWA010000023">
    <property type="protein sequence ID" value="MBL4933262.1"/>
    <property type="molecule type" value="Genomic_DNA"/>
</dbReference>
<organism evidence="2 3">
    <name type="scientific">Clostridium paridis</name>
    <dbReference type="NCBI Taxonomy" id="2803863"/>
    <lineage>
        <taxon>Bacteria</taxon>
        <taxon>Bacillati</taxon>
        <taxon>Bacillota</taxon>
        <taxon>Clostridia</taxon>
        <taxon>Eubacteriales</taxon>
        <taxon>Clostridiaceae</taxon>
        <taxon>Clostridium</taxon>
    </lineage>
</organism>
<protein>
    <recommendedName>
        <fullName evidence="4">CXXC-20-CXXC protein</fullName>
    </recommendedName>
</protein>
<evidence type="ECO:0008006" key="4">
    <source>
        <dbReference type="Google" id="ProtNLM"/>
    </source>
</evidence>
<evidence type="ECO:0000256" key="1">
    <source>
        <dbReference type="SAM" id="Phobius"/>
    </source>
</evidence>
<evidence type="ECO:0000313" key="2">
    <source>
        <dbReference type="EMBL" id="MBL4933262.1"/>
    </source>
</evidence>
<proteinExistence type="predicted"/>
<keyword evidence="1" id="KW-1133">Transmembrane helix</keyword>
<keyword evidence="3" id="KW-1185">Reference proteome</keyword>
<keyword evidence="1" id="KW-0812">Transmembrane</keyword>
<evidence type="ECO:0000313" key="3">
    <source>
        <dbReference type="Proteomes" id="UP000623681"/>
    </source>
</evidence>
<accession>A0A937FJ88</accession>
<reference evidence="2" key="1">
    <citation type="submission" date="2021-01" db="EMBL/GenBank/DDBJ databases">
        <title>Genome public.</title>
        <authorList>
            <person name="Liu C."/>
            <person name="Sun Q."/>
        </authorList>
    </citation>
    <scope>NUCLEOTIDE SEQUENCE</scope>
    <source>
        <strain evidence="2">YIM B02565</strain>
    </source>
</reference>